<reference evidence="1 2" key="1">
    <citation type="submission" date="2018-06" db="EMBL/GenBank/DDBJ databases">
        <title>Genomic Encyclopedia of Type Strains, Phase IV (KMG-IV): sequencing the most valuable type-strain genomes for metagenomic binning, comparative biology and taxonomic classification.</title>
        <authorList>
            <person name="Goeker M."/>
        </authorList>
    </citation>
    <scope>NUCLEOTIDE SEQUENCE [LARGE SCALE GENOMIC DNA]</scope>
    <source>
        <strain evidence="1 2">DSM 25532</strain>
    </source>
</reference>
<dbReference type="EMBL" id="QNRR01000002">
    <property type="protein sequence ID" value="RBP46371.1"/>
    <property type="molecule type" value="Genomic_DNA"/>
</dbReference>
<dbReference type="OrthoDB" id="192652at2"/>
<keyword evidence="2" id="KW-1185">Reference proteome</keyword>
<dbReference type="Proteomes" id="UP000253426">
    <property type="component" value="Unassembled WGS sequence"/>
</dbReference>
<proteinExistence type="predicted"/>
<dbReference type="AlphaFoldDB" id="A0A366HRR2"/>
<gene>
    <name evidence="1" type="ORF">DES53_102762</name>
</gene>
<dbReference type="RefSeq" id="WP_113957891.1">
    <property type="nucleotide sequence ID" value="NZ_QNRR01000002.1"/>
</dbReference>
<evidence type="ECO:0000313" key="1">
    <source>
        <dbReference type="EMBL" id="RBP46371.1"/>
    </source>
</evidence>
<organism evidence="1 2">
    <name type="scientific">Roseimicrobium gellanilyticum</name>
    <dbReference type="NCBI Taxonomy" id="748857"/>
    <lineage>
        <taxon>Bacteria</taxon>
        <taxon>Pseudomonadati</taxon>
        <taxon>Verrucomicrobiota</taxon>
        <taxon>Verrucomicrobiia</taxon>
        <taxon>Verrucomicrobiales</taxon>
        <taxon>Verrucomicrobiaceae</taxon>
        <taxon>Roseimicrobium</taxon>
    </lineage>
</organism>
<name>A0A366HRR2_9BACT</name>
<evidence type="ECO:0000313" key="2">
    <source>
        <dbReference type="Proteomes" id="UP000253426"/>
    </source>
</evidence>
<accession>A0A366HRR2</accession>
<protein>
    <submittedName>
        <fullName evidence="1">Uncharacterized protein</fullName>
    </submittedName>
</protein>
<comment type="caution">
    <text evidence="1">The sequence shown here is derived from an EMBL/GenBank/DDBJ whole genome shotgun (WGS) entry which is preliminary data.</text>
</comment>
<sequence length="136" mass="15111">MGLFDFFKKQKPKKPPTPFETLAALSKFQNVSECNPEFYTKHKKAIDMTVGFIGFVASQHESLAQVFIYSAAPLPGIAKTVESAMAAAKLEQRTVDFIDSTMTTMMQALLPAVKDPDLPDYLTECVWPIEGAFERA</sequence>